<evidence type="ECO:0000256" key="11">
    <source>
        <dbReference type="ARBA" id="ARBA00022840"/>
    </source>
</evidence>
<feature type="compositionally biased region" description="Pro residues" evidence="16">
    <location>
        <begin position="1073"/>
        <end position="1083"/>
    </location>
</feature>
<dbReference type="EC" id="2.7.11.1" evidence="3"/>
<feature type="compositionally biased region" description="Basic and acidic residues" evidence="16">
    <location>
        <begin position="1199"/>
        <end position="1217"/>
    </location>
</feature>
<dbReference type="PANTHER" id="PTHR24346">
    <property type="entry name" value="MAP/MICROTUBULE AFFINITY-REGULATING KINASE"/>
    <property type="match status" value="1"/>
</dbReference>
<reference evidence="19" key="1">
    <citation type="journal article" date="2024" name="Gigascience">
        <title>Chromosome-level genome of the poultry shaft louse Menopon gallinae provides insight into the host-switching and adaptive evolution of parasitic lice.</title>
        <authorList>
            <person name="Xu Y."/>
            <person name="Ma L."/>
            <person name="Liu S."/>
            <person name="Liang Y."/>
            <person name="Liu Q."/>
            <person name="He Z."/>
            <person name="Tian L."/>
            <person name="Duan Y."/>
            <person name="Cai W."/>
            <person name="Li H."/>
            <person name="Song F."/>
        </authorList>
    </citation>
    <scope>NUCLEOTIDE SEQUENCE</scope>
    <source>
        <strain evidence="19">Cailab_2023a</strain>
    </source>
</reference>
<keyword evidence="6" id="KW-0597">Phosphoprotein</keyword>
<dbReference type="PANTHER" id="PTHR24346:SF74">
    <property type="entry name" value="PROTEIN KINASE DOMAIN-CONTAINING PROTEIN"/>
    <property type="match status" value="1"/>
</dbReference>
<dbReference type="Pfam" id="PF23312">
    <property type="entry name" value="UBA_SIK3"/>
    <property type="match status" value="1"/>
</dbReference>
<keyword evidence="8" id="KW-0479">Metal-binding</keyword>
<dbReference type="InterPro" id="IPR011009">
    <property type="entry name" value="Kinase-like_dom_sf"/>
</dbReference>
<dbReference type="GO" id="GO:0050321">
    <property type="term" value="F:tau-protein kinase activity"/>
    <property type="evidence" value="ECO:0007669"/>
    <property type="project" value="TreeGrafter"/>
</dbReference>
<evidence type="ECO:0000313" key="19">
    <source>
        <dbReference type="EMBL" id="KAL0280770.1"/>
    </source>
</evidence>
<dbReference type="PROSITE" id="PS50011">
    <property type="entry name" value="PROTEIN_KINASE_DOM"/>
    <property type="match status" value="1"/>
</dbReference>
<feature type="compositionally biased region" description="Polar residues" evidence="16">
    <location>
        <begin position="830"/>
        <end position="840"/>
    </location>
</feature>
<feature type="region of interest" description="Disordered" evidence="16">
    <location>
        <begin position="1069"/>
        <end position="1097"/>
    </location>
</feature>
<evidence type="ECO:0000256" key="13">
    <source>
        <dbReference type="ARBA" id="ARBA00047899"/>
    </source>
</evidence>
<dbReference type="InterPro" id="IPR000719">
    <property type="entry name" value="Prot_kinase_dom"/>
</dbReference>
<keyword evidence="4" id="KW-0963">Cytoplasm</keyword>
<sequence length="1447" mass="161795">MVIKANMAERRQKAPIRVGFYDIERTIGKGNFAVVKLARHRITKTEVAIKIIDKSQLDPVNLLKVYREVDIMKQLDHPHIIKLYQVMETKNMIYIVSEYASQGEIFDYIARCGRMNEVAARRKFWQILSAVEYCHNRRVVHRDLKAENLLMDSNMDMKIADFGFSNYYKPNEQLSTWCGSPPYAAPEVFQGQKYVGPEIDIWSLGVVLYVLVCGALPFDGSTLQSLRDRVLSGRFRIPYFMSSDCESLIRKMLVVDPSKRYSIESIKRHRWMQAEVPRLPSSPPIGTQHEVNEQILRLMQSLGIDSVKTRESLRCGSYDHHAAIYFLLLERLRLHRQDSGQMVMNGKDSSGRRRPSSIAEQAMRKLGIYQVEAGKRVVENIGRIREKHLTDSSNRLLENSARVSELTKTLDSLGRLAENYGKPEPPAKTDGIEGGPLPLDQFKDPFALLEYNRSSPLSVQSRNFDHAAVTAKPAEQSADLGRFDMIGLIDQMASSSLGVVAEETKPEITKSVSGDLKDSNFLAGFQEYQRPDGVSLNLSVPSPIPPEFYNALQMNLHISQNSEPFSRSSTPQNATEIGQQAKLQELSVHLPSESHAQAKSQEIGQSFGKDFLSVKQMNQQFSQELNHLRSATQQLLFQQANFLQNQQKNLNWQTLLQQSNKLLKENQQILHQKQGHGFGLFGQGTESKQMQTSQSAQNFNEKNMYASDNASFMEVTKSQDEIATSKSLDGDQPKELEAIAETEPGKTDGEEEAKKVDSEPQSLLTNRLRSTNREIGLLNREAGKPGDILAPGKPNESISHQQYSSSTDEGIETDMEDSPGSGRSSGGGNQRLTSYGSSCSTGVAQKSLSQHLSSDSSCSSSHVSSLQSNFSTFESSLDYQIDSELASSLPSCTSPNAVKPLAENVVISTSAIHPNLCVSTSKPFVRHNPLTGHLNRNLTRSPVDFREGRRASDGLVAQQVVANNQNTNFVAFNSQRLNESGKAKGLMELHLVQREHEALKNLYQAPSQEEQSVRQIQHCQYHQLLAPENYLEFAARSAPQLPKRISLPESFTYSQNPFLQQGDLISFSDAPTVPLPSQSPPSPCNSQQGTPPPKAPLQQQLMQHRLLQQKRHILQKQGAFQQPSVTEVGLNQAPVMNLNAKANPVAFMTPRQRQMLRQASYKLAQQTPVLPPLPHADVTIDVNNDLITIAEDCTNGHSPDSETKPTEECDENMDKEPQNVARKLPVPNREGSLPERHLPSVGERLLPIPGERHLPVPPNVERQMEGRQLPTPPCDRAARPVAERVLPTQPGTGRLLPTIGVQHQRSSTDPKFGYPYSQGYGPKGKAQSDADKWQNLPSTMASCQISGASSDGLPRQNRNTIFHDEEWGNGHESSQKLNEPWESDADWSNEAKNWENNVWGCPRDEQRWCVNQNLSADGWCAQNLEDWRVISSERDKSTEQLEPMEAS</sequence>
<feature type="compositionally biased region" description="Polar residues" evidence="16">
    <location>
        <begin position="796"/>
        <end position="808"/>
    </location>
</feature>
<feature type="region of interest" description="Disordered" evidence="16">
    <location>
        <begin position="1192"/>
        <end position="1217"/>
    </location>
</feature>
<dbReference type="Gene3D" id="1.10.510.10">
    <property type="entry name" value="Transferase(Phosphotransferase) domain 1"/>
    <property type="match status" value="1"/>
</dbReference>
<dbReference type="EMBL" id="JARGDH010000001">
    <property type="protein sequence ID" value="KAL0280770.1"/>
    <property type="molecule type" value="Genomic_DNA"/>
</dbReference>
<comment type="catalytic activity">
    <reaction evidence="13">
        <text>L-threonyl-[protein] + ATP = O-phospho-L-threonyl-[protein] + ADP + H(+)</text>
        <dbReference type="Rhea" id="RHEA:46608"/>
        <dbReference type="Rhea" id="RHEA-COMP:11060"/>
        <dbReference type="Rhea" id="RHEA-COMP:11605"/>
        <dbReference type="ChEBI" id="CHEBI:15378"/>
        <dbReference type="ChEBI" id="CHEBI:30013"/>
        <dbReference type="ChEBI" id="CHEBI:30616"/>
        <dbReference type="ChEBI" id="CHEBI:61977"/>
        <dbReference type="ChEBI" id="CHEBI:456216"/>
        <dbReference type="EC" id="2.7.11.1"/>
    </reaction>
</comment>
<keyword evidence="11 15" id="KW-0067">ATP-binding</keyword>
<feature type="region of interest" description="Disordered" evidence="16">
    <location>
        <begin position="1363"/>
        <end position="1385"/>
    </location>
</feature>
<evidence type="ECO:0000256" key="7">
    <source>
        <dbReference type="ARBA" id="ARBA00022679"/>
    </source>
</evidence>
<dbReference type="InterPro" id="IPR057380">
    <property type="entry name" value="UBA_SIK1/2/3"/>
</dbReference>
<dbReference type="InterPro" id="IPR034672">
    <property type="entry name" value="SIK"/>
</dbReference>
<accession>A0AAW2IF28</accession>
<evidence type="ECO:0000259" key="17">
    <source>
        <dbReference type="PROSITE" id="PS50011"/>
    </source>
</evidence>
<keyword evidence="12" id="KW-0460">Magnesium</keyword>
<dbReference type="PROSITE" id="PS00108">
    <property type="entry name" value="PROTEIN_KINASE_ST"/>
    <property type="match status" value="1"/>
</dbReference>
<evidence type="ECO:0000256" key="1">
    <source>
        <dbReference type="ARBA" id="ARBA00001946"/>
    </source>
</evidence>
<comment type="cofactor">
    <cofactor evidence="1">
        <name>Mg(2+)</name>
        <dbReference type="ChEBI" id="CHEBI:18420"/>
    </cofactor>
</comment>
<dbReference type="FunFam" id="1.10.510.10:FF:000154">
    <property type="entry name" value="Serine/threonine-protein kinase SIK2"/>
    <property type="match status" value="1"/>
</dbReference>
<dbReference type="GO" id="GO:0035556">
    <property type="term" value="P:intracellular signal transduction"/>
    <property type="evidence" value="ECO:0007669"/>
    <property type="project" value="TreeGrafter"/>
</dbReference>
<dbReference type="GO" id="GO:0005524">
    <property type="term" value="F:ATP binding"/>
    <property type="evidence" value="ECO:0007669"/>
    <property type="project" value="UniProtKB-UniRule"/>
</dbReference>
<dbReference type="CDD" id="cd14071">
    <property type="entry name" value="STKc_SIK"/>
    <property type="match status" value="1"/>
</dbReference>
<evidence type="ECO:0000256" key="9">
    <source>
        <dbReference type="ARBA" id="ARBA00022741"/>
    </source>
</evidence>
<dbReference type="InterPro" id="IPR015940">
    <property type="entry name" value="UBA"/>
</dbReference>
<keyword evidence="9 15" id="KW-0547">Nucleotide-binding</keyword>
<comment type="catalytic activity">
    <reaction evidence="14">
        <text>L-seryl-[protein] + ATP = O-phospho-L-seryl-[protein] + ADP + H(+)</text>
        <dbReference type="Rhea" id="RHEA:17989"/>
        <dbReference type="Rhea" id="RHEA-COMP:9863"/>
        <dbReference type="Rhea" id="RHEA-COMP:11604"/>
        <dbReference type="ChEBI" id="CHEBI:15378"/>
        <dbReference type="ChEBI" id="CHEBI:29999"/>
        <dbReference type="ChEBI" id="CHEBI:30616"/>
        <dbReference type="ChEBI" id="CHEBI:83421"/>
        <dbReference type="ChEBI" id="CHEBI:456216"/>
        <dbReference type="EC" id="2.7.11.1"/>
    </reaction>
</comment>
<keyword evidence="10" id="KW-0418">Kinase</keyword>
<proteinExistence type="predicted"/>
<evidence type="ECO:0000256" key="16">
    <source>
        <dbReference type="SAM" id="MobiDB-lite"/>
    </source>
</evidence>
<feature type="compositionally biased region" description="Polar residues" evidence="16">
    <location>
        <begin position="759"/>
        <end position="769"/>
    </location>
</feature>
<comment type="subcellular location">
    <subcellularLocation>
        <location evidence="2">Cytoplasm</location>
    </subcellularLocation>
</comment>
<evidence type="ECO:0000256" key="2">
    <source>
        <dbReference type="ARBA" id="ARBA00004496"/>
    </source>
</evidence>
<evidence type="ECO:0000256" key="3">
    <source>
        <dbReference type="ARBA" id="ARBA00012513"/>
    </source>
</evidence>
<dbReference type="Pfam" id="PF00069">
    <property type="entry name" value="Pkinase"/>
    <property type="match status" value="1"/>
</dbReference>
<feature type="binding site" evidence="15">
    <location>
        <position position="50"/>
    </location>
    <ligand>
        <name>ATP</name>
        <dbReference type="ChEBI" id="CHEBI:30616"/>
    </ligand>
</feature>
<feature type="compositionally biased region" description="Basic and acidic residues" evidence="16">
    <location>
        <begin position="728"/>
        <end position="758"/>
    </location>
</feature>
<evidence type="ECO:0000259" key="18">
    <source>
        <dbReference type="PROSITE" id="PS50030"/>
    </source>
</evidence>
<evidence type="ECO:0000256" key="5">
    <source>
        <dbReference type="ARBA" id="ARBA00022527"/>
    </source>
</evidence>
<dbReference type="GO" id="GO:0005737">
    <property type="term" value="C:cytoplasm"/>
    <property type="evidence" value="ECO:0007669"/>
    <property type="project" value="UniProtKB-SubCell"/>
</dbReference>
<dbReference type="InterPro" id="IPR008271">
    <property type="entry name" value="Ser/Thr_kinase_AS"/>
</dbReference>
<keyword evidence="5" id="KW-0723">Serine/threonine-protein kinase</keyword>
<dbReference type="CDD" id="cd14338">
    <property type="entry name" value="UBA_SIK"/>
    <property type="match status" value="1"/>
</dbReference>
<feature type="domain" description="Protein kinase" evidence="17">
    <location>
        <begin position="21"/>
        <end position="272"/>
    </location>
</feature>
<protein>
    <recommendedName>
        <fullName evidence="3">non-specific serine/threonine protein kinase</fullName>
        <ecNumber evidence="3">2.7.11.1</ecNumber>
    </recommendedName>
</protein>
<evidence type="ECO:0000256" key="8">
    <source>
        <dbReference type="ARBA" id="ARBA00022723"/>
    </source>
</evidence>
<evidence type="ECO:0000256" key="10">
    <source>
        <dbReference type="ARBA" id="ARBA00022777"/>
    </source>
</evidence>
<dbReference type="InterPro" id="IPR017441">
    <property type="entry name" value="Protein_kinase_ATP_BS"/>
</dbReference>
<dbReference type="GO" id="GO:0046872">
    <property type="term" value="F:metal ion binding"/>
    <property type="evidence" value="ECO:0007669"/>
    <property type="project" value="UniProtKB-KW"/>
</dbReference>
<gene>
    <name evidence="19" type="ORF">PYX00_001972</name>
</gene>
<dbReference type="GO" id="GO:0000226">
    <property type="term" value="P:microtubule cytoskeleton organization"/>
    <property type="evidence" value="ECO:0007669"/>
    <property type="project" value="TreeGrafter"/>
</dbReference>
<dbReference type="SUPFAM" id="SSF56112">
    <property type="entry name" value="Protein kinase-like (PK-like)"/>
    <property type="match status" value="1"/>
</dbReference>
<name>A0AAW2IF28_9NEOP</name>
<dbReference type="PROSITE" id="PS00107">
    <property type="entry name" value="PROTEIN_KINASE_ATP"/>
    <property type="match status" value="1"/>
</dbReference>
<comment type="caution">
    <text evidence="19">The sequence shown here is derived from an EMBL/GenBank/DDBJ whole genome shotgun (WGS) entry which is preliminary data.</text>
</comment>
<evidence type="ECO:0000256" key="12">
    <source>
        <dbReference type="ARBA" id="ARBA00022842"/>
    </source>
</evidence>
<evidence type="ECO:0000256" key="6">
    <source>
        <dbReference type="ARBA" id="ARBA00022553"/>
    </source>
</evidence>
<dbReference type="FunFam" id="3.30.200.20:FF:000003">
    <property type="entry name" value="Non-specific serine/threonine protein kinase"/>
    <property type="match status" value="1"/>
</dbReference>
<evidence type="ECO:0000256" key="14">
    <source>
        <dbReference type="ARBA" id="ARBA00048679"/>
    </source>
</evidence>
<feature type="region of interest" description="Disordered" evidence="16">
    <location>
        <begin position="717"/>
        <end position="840"/>
    </location>
</feature>
<feature type="domain" description="UBA" evidence="18">
    <location>
        <begin position="290"/>
        <end position="330"/>
    </location>
</feature>
<evidence type="ECO:0000256" key="15">
    <source>
        <dbReference type="PROSITE-ProRule" id="PRU10141"/>
    </source>
</evidence>
<organism evidence="19">
    <name type="scientific">Menopon gallinae</name>
    <name type="common">poultry shaft louse</name>
    <dbReference type="NCBI Taxonomy" id="328185"/>
    <lineage>
        <taxon>Eukaryota</taxon>
        <taxon>Metazoa</taxon>
        <taxon>Ecdysozoa</taxon>
        <taxon>Arthropoda</taxon>
        <taxon>Hexapoda</taxon>
        <taxon>Insecta</taxon>
        <taxon>Pterygota</taxon>
        <taxon>Neoptera</taxon>
        <taxon>Paraneoptera</taxon>
        <taxon>Psocodea</taxon>
        <taxon>Troctomorpha</taxon>
        <taxon>Phthiraptera</taxon>
        <taxon>Amblycera</taxon>
        <taxon>Menoponidae</taxon>
        <taxon>Menopon</taxon>
    </lineage>
</organism>
<dbReference type="SMART" id="SM00220">
    <property type="entry name" value="S_TKc"/>
    <property type="match status" value="1"/>
</dbReference>
<evidence type="ECO:0000256" key="4">
    <source>
        <dbReference type="ARBA" id="ARBA00022490"/>
    </source>
</evidence>
<keyword evidence="7" id="KW-0808">Transferase</keyword>
<dbReference type="PROSITE" id="PS50030">
    <property type="entry name" value="UBA"/>
    <property type="match status" value="1"/>
</dbReference>